<gene>
    <name evidence="2" type="ORF">WR25_13161</name>
</gene>
<feature type="compositionally biased region" description="Low complexity" evidence="1">
    <location>
        <begin position="157"/>
        <end position="188"/>
    </location>
</feature>
<dbReference type="Proteomes" id="UP000218231">
    <property type="component" value="Unassembled WGS sequence"/>
</dbReference>
<feature type="compositionally biased region" description="Pro residues" evidence="1">
    <location>
        <begin position="92"/>
        <end position="101"/>
    </location>
</feature>
<evidence type="ECO:0000313" key="2">
    <source>
        <dbReference type="EMBL" id="PAV88306.1"/>
    </source>
</evidence>
<feature type="compositionally biased region" description="Basic residues" evidence="1">
    <location>
        <begin position="1"/>
        <end position="15"/>
    </location>
</feature>
<feature type="region of interest" description="Disordered" evidence="1">
    <location>
        <begin position="1"/>
        <end position="35"/>
    </location>
</feature>
<dbReference type="AlphaFoldDB" id="A0A2A2LQ00"/>
<accession>A0A2A2LQ00</accession>
<keyword evidence="3" id="KW-1185">Reference proteome</keyword>
<organism evidence="2 3">
    <name type="scientific">Diploscapter pachys</name>
    <dbReference type="NCBI Taxonomy" id="2018661"/>
    <lineage>
        <taxon>Eukaryota</taxon>
        <taxon>Metazoa</taxon>
        <taxon>Ecdysozoa</taxon>
        <taxon>Nematoda</taxon>
        <taxon>Chromadorea</taxon>
        <taxon>Rhabditida</taxon>
        <taxon>Rhabditina</taxon>
        <taxon>Rhabditomorpha</taxon>
        <taxon>Rhabditoidea</taxon>
        <taxon>Rhabditidae</taxon>
        <taxon>Diploscapter</taxon>
    </lineage>
</organism>
<feature type="compositionally biased region" description="Polar residues" evidence="1">
    <location>
        <begin position="109"/>
        <end position="135"/>
    </location>
</feature>
<evidence type="ECO:0008006" key="4">
    <source>
        <dbReference type="Google" id="ProtNLM"/>
    </source>
</evidence>
<sequence>MSKAHRAHKRSRRSSTPHEDAARPSSLSTEQIEAPHYPEVEKINWPYKRIIDKRMAGDKAEYMVVWRSSWIPEDLIRPRERGLEEGLAEGPGGPPSAPPNNPLSSSSNVYGENTTMSLANMPTSNMNPVMLQHSQLPRFPFDPAVPQSYPVQPSQHQSYPIQRSQQQPYSIQRSQQQPYPVQPSQQHPPISPHNNQAPESEVSDLMNHIAELAQTQLGSSIFQENGDGGGTSSPLMQPAPLIDIPYQHTHNGSFESFDWITVGMAE</sequence>
<protein>
    <recommendedName>
        <fullName evidence="4">Chromo domain-containing protein</fullName>
    </recommendedName>
</protein>
<feature type="region of interest" description="Disordered" evidence="1">
    <location>
        <begin position="84"/>
        <end position="201"/>
    </location>
</feature>
<evidence type="ECO:0000256" key="1">
    <source>
        <dbReference type="SAM" id="MobiDB-lite"/>
    </source>
</evidence>
<dbReference type="EMBL" id="LIAE01006522">
    <property type="protein sequence ID" value="PAV88306.1"/>
    <property type="molecule type" value="Genomic_DNA"/>
</dbReference>
<name>A0A2A2LQ00_9BILA</name>
<dbReference type="CDD" id="cd00024">
    <property type="entry name" value="CD_CSD"/>
    <property type="match status" value="1"/>
</dbReference>
<evidence type="ECO:0000313" key="3">
    <source>
        <dbReference type="Proteomes" id="UP000218231"/>
    </source>
</evidence>
<proteinExistence type="predicted"/>
<reference evidence="2 3" key="1">
    <citation type="journal article" date="2017" name="Curr. Biol.">
        <title>Genome architecture and evolution of a unichromosomal asexual nematode.</title>
        <authorList>
            <person name="Fradin H."/>
            <person name="Zegar C."/>
            <person name="Gutwein M."/>
            <person name="Lucas J."/>
            <person name="Kovtun M."/>
            <person name="Corcoran D."/>
            <person name="Baugh L.R."/>
            <person name="Kiontke K."/>
            <person name="Gunsalus K."/>
            <person name="Fitch D.H."/>
            <person name="Piano F."/>
        </authorList>
    </citation>
    <scope>NUCLEOTIDE SEQUENCE [LARGE SCALE GENOMIC DNA]</scope>
    <source>
        <strain evidence="2">PF1309</strain>
    </source>
</reference>
<comment type="caution">
    <text evidence="2">The sequence shown here is derived from an EMBL/GenBank/DDBJ whole genome shotgun (WGS) entry which is preliminary data.</text>
</comment>